<dbReference type="SUPFAM" id="SSF109854">
    <property type="entry name" value="DinB/YfiT-like putative metalloenzymes"/>
    <property type="match status" value="1"/>
</dbReference>
<dbReference type="Proteomes" id="UP001596109">
    <property type="component" value="Unassembled WGS sequence"/>
</dbReference>
<name>A0ABW0TDF7_9BACL</name>
<reference evidence="3" key="1">
    <citation type="journal article" date="2019" name="Int. J. Syst. Evol. Microbiol.">
        <title>The Global Catalogue of Microorganisms (GCM) 10K type strain sequencing project: providing services to taxonomists for standard genome sequencing and annotation.</title>
        <authorList>
            <consortium name="The Broad Institute Genomics Platform"/>
            <consortium name="The Broad Institute Genome Sequencing Center for Infectious Disease"/>
            <person name="Wu L."/>
            <person name="Ma J."/>
        </authorList>
    </citation>
    <scope>NUCLEOTIDE SEQUENCE [LARGE SCALE GENOMIC DNA]</scope>
    <source>
        <strain evidence="3">CGMCC 4.1434</strain>
    </source>
</reference>
<sequence length="163" mass="18565">MTVVTVNQSIQAINNSIDAILNVSESLSEETIRWNPTNEEWSILQIISHLNEAVPYWLNEIDRVLAEPGAQWGRGLQDAARLAAVANPNELNISEQFAEFKELKQKVADGLGSLSEENLKAENPHRNFEKFGNKPISFMIEHFLEEHVEKHYSQVQRNLSKLD</sequence>
<proteinExistence type="predicted"/>
<evidence type="ECO:0000313" key="3">
    <source>
        <dbReference type="Proteomes" id="UP001596109"/>
    </source>
</evidence>
<keyword evidence="3" id="KW-1185">Reference proteome</keyword>
<feature type="domain" description="DinB-like" evidence="1">
    <location>
        <begin position="18"/>
        <end position="154"/>
    </location>
</feature>
<protein>
    <submittedName>
        <fullName evidence="2">DinB family protein</fullName>
    </submittedName>
</protein>
<dbReference type="InterPro" id="IPR034660">
    <property type="entry name" value="DinB/YfiT-like"/>
</dbReference>
<comment type="caution">
    <text evidence="2">The sequence shown here is derived from an EMBL/GenBank/DDBJ whole genome shotgun (WGS) entry which is preliminary data.</text>
</comment>
<evidence type="ECO:0000313" key="2">
    <source>
        <dbReference type="EMBL" id="MFC5587352.1"/>
    </source>
</evidence>
<dbReference type="InterPro" id="IPR024775">
    <property type="entry name" value="DinB-like"/>
</dbReference>
<accession>A0ABW0TDF7</accession>
<evidence type="ECO:0000259" key="1">
    <source>
        <dbReference type="Pfam" id="PF12867"/>
    </source>
</evidence>
<dbReference type="Pfam" id="PF12867">
    <property type="entry name" value="DinB_2"/>
    <property type="match status" value="1"/>
</dbReference>
<dbReference type="RefSeq" id="WP_381429288.1">
    <property type="nucleotide sequence ID" value="NZ_JBHSNO010000001.1"/>
</dbReference>
<dbReference type="Gene3D" id="1.20.120.450">
    <property type="entry name" value="dinb family like domain"/>
    <property type="match status" value="1"/>
</dbReference>
<dbReference type="EMBL" id="JBHSNO010000001">
    <property type="protein sequence ID" value="MFC5587352.1"/>
    <property type="molecule type" value="Genomic_DNA"/>
</dbReference>
<gene>
    <name evidence="2" type="ORF">ACFPRA_00325</name>
</gene>
<organism evidence="2 3">
    <name type="scientific">Sporosarcina soli</name>
    <dbReference type="NCBI Taxonomy" id="334736"/>
    <lineage>
        <taxon>Bacteria</taxon>
        <taxon>Bacillati</taxon>
        <taxon>Bacillota</taxon>
        <taxon>Bacilli</taxon>
        <taxon>Bacillales</taxon>
        <taxon>Caryophanaceae</taxon>
        <taxon>Sporosarcina</taxon>
    </lineage>
</organism>